<dbReference type="AlphaFoldDB" id="A0A3M2RDU5"/>
<reference evidence="1 2" key="1">
    <citation type="submission" date="2017-06" db="EMBL/GenBank/DDBJ databases">
        <title>Comparative genomic analysis of Ambrosia Fusariam Clade fungi.</title>
        <authorList>
            <person name="Stajich J.E."/>
            <person name="Carrillo J."/>
            <person name="Kijimoto T."/>
            <person name="Eskalen A."/>
            <person name="O'Donnell K."/>
            <person name="Kasson M."/>
        </authorList>
    </citation>
    <scope>NUCLEOTIDE SEQUENCE [LARGE SCALE GENOMIC DNA]</scope>
    <source>
        <strain evidence="1">UCR3666</strain>
    </source>
</reference>
<accession>A0A3M2RDU5</accession>
<evidence type="ECO:0000313" key="1">
    <source>
        <dbReference type="EMBL" id="RMJ03339.1"/>
    </source>
</evidence>
<proteinExistence type="predicted"/>
<keyword evidence="2" id="KW-1185">Reference proteome</keyword>
<dbReference type="OrthoDB" id="5049068at2759"/>
<gene>
    <name evidence="1" type="ORF">CDV36_015137</name>
</gene>
<dbReference type="EMBL" id="NKUJ01000535">
    <property type="protein sequence ID" value="RMJ03339.1"/>
    <property type="molecule type" value="Genomic_DNA"/>
</dbReference>
<organism evidence="1 2">
    <name type="scientific">Fusarium kuroshium</name>
    <dbReference type="NCBI Taxonomy" id="2010991"/>
    <lineage>
        <taxon>Eukaryota</taxon>
        <taxon>Fungi</taxon>
        <taxon>Dikarya</taxon>
        <taxon>Ascomycota</taxon>
        <taxon>Pezizomycotina</taxon>
        <taxon>Sordariomycetes</taxon>
        <taxon>Hypocreomycetidae</taxon>
        <taxon>Hypocreales</taxon>
        <taxon>Nectriaceae</taxon>
        <taxon>Fusarium</taxon>
        <taxon>Fusarium solani species complex</taxon>
    </lineage>
</organism>
<dbReference type="Proteomes" id="UP000277212">
    <property type="component" value="Unassembled WGS sequence"/>
</dbReference>
<comment type="caution">
    <text evidence="1">The sequence shown here is derived from an EMBL/GenBank/DDBJ whole genome shotgun (WGS) entry which is preliminary data.</text>
</comment>
<evidence type="ECO:0000313" key="2">
    <source>
        <dbReference type="Proteomes" id="UP000277212"/>
    </source>
</evidence>
<sequence>MCIKHVKVCCHCGELLEPHWISCNFYLLLCRTALNQDPPLAEPVHSHCPYQKKDMRPMLRGCVNNDSCPSWLFSVSEGLGEADSNSQEAIDAEEQLARAQYEEYKNGFAENHYIRRPIPIRKNFGDFLETALDDIPFEDLEYSLDDEISLTDDDEGVELLSETDSLGSLAGSMRSSSAPPDLCVHFDFNPEALSQENVPTKEDNANLGSEPPSAENLAQEYIDLVAYIRTWFFPNDSDPDTEVSQ</sequence>
<protein>
    <submittedName>
        <fullName evidence="1">Uncharacterized protein</fullName>
    </submittedName>
</protein>
<name>A0A3M2RDU5_9HYPO</name>